<organism evidence="2">
    <name type="scientific">Escherichia coli</name>
    <dbReference type="NCBI Taxonomy" id="562"/>
    <lineage>
        <taxon>Bacteria</taxon>
        <taxon>Pseudomonadati</taxon>
        <taxon>Pseudomonadota</taxon>
        <taxon>Gammaproteobacteria</taxon>
        <taxon>Enterobacterales</taxon>
        <taxon>Enterobacteriaceae</taxon>
        <taxon>Escherichia</taxon>
    </lineage>
</organism>
<feature type="chain" id="PRO_5025625194" evidence="1">
    <location>
        <begin position="29"/>
        <end position="110"/>
    </location>
</feature>
<comment type="caution">
    <text evidence="2">The sequence shown here is derived from an EMBL/GenBank/DDBJ whole genome shotgun (WGS) entry which is preliminary data.</text>
</comment>
<evidence type="ECO:0000256" key="1">
    <source>
        <dbReference type="SAM" id="SignalP"/>
    </source>
</evidence>
<feature type="signal peptide" evidence="1">
    <location>
        <begin position="1"/>
        <end position="28"/>
    </location>
</feature>
<keyword evidence="1" id="KW-0732">Signal</keyword>
<name>A0A6C9EF91_ECOLX</name>
<dbReference type="AlphaFoldDB" id="A0A6C9EF91"/>
<dbReference type="EMBL" id="WKYP01000372">
    <property type="protein sequence ID" value="MSD82701.1"/>
    <property type="molecule type" value="Genomic_DNA"/>
</dbReference>
<feature type="non-terminal residue" evidence="2">
    <location>
        <position position="110"/>
    </location>
</feature>
<sequence>MNNLRKIAAGSLAAVLAFSMAACGSSNASSDGTGESTGKAVTVNEKSAKATSLADFGTMEDLEKAAKEEGALNVIALPHDWSNYGEVIESFKKMYPEIKVTELNPNASSK</sequence>
<dbReference type="PROSITE" id="PS51257">
    <property type="entry name" value="PROKAR_LIPOPROTEIN"/>
    <property type="match status" value="1"/>
</dbReference>
<accession>A0A6C9EF91</accession>
<reference evidence="2" key="1">
    <citation type="journal article" date="2019" name="Nat. Med.">
        <title>A library of human gut bacterial isolates paired with longitudinal multiomics data enables mechanistic microbiome research.</title>
        <authorList>
            <person name="Poyet M."/>
            <person name="Groussin M."/>
            <person name="Gibbons S.M."/>
            <person name="Avila-Pacheco J."/>
            <person name="Jiang X."/>
            <person name="Kearney S.M."/>
            <person name="Perrotta A.R."/>
            <person name="Berdy B."/>
            <person name="Zhao S."/>
            <person name="Lieberman T.D."/>
            <person name="Swanson P.K."/>
            <person name="Smith M."/>
            <person name="Roesemann S."/>
            <person name="Alexander J.E."/>
            <person name="Rich S.A."/>
            <person name="Livny J."/>
            <person name="Vlamakis H."/>
            <person name="Clish C."/>
            <person name="Bullock K."/>
            <person name="Deik A."/>
            <person name="Scott J."/>
            <person name="Pierce K.A."/>
            <person name="Xavier R.J."/>
            <person name="Alm E.J."/>
        </authorList>
    </citation>
    <scope>NUCLEOTIDE SEQUENCE</scope>
    <source>
        <strain evidence="2">BIOML-A260</strain>
    </source>
</reference>
<evidence type="ECO:0000313" key="2">
    <source>
        <dbReference type="EMBL" id="MSD82701.1"/>
    </source>
</evidence>
<proteinExistence type="predicted"/>
<gene>
    <name evidence="2" type="ORF">GKG27_27635</name>
</gene>
<protein>
    <submittedName>
        <fullName evidence="2">ABC transporter substrate-binding protein</fullName>
    </submittedName>
</protein>